<dbReference type="GeneID" id="134291833"/>
<dbReference type="Proteomes" id="UP000069940">
    <property type="component" value="Unassembled WGS sequence"/>
</dbReference>
<feature type="signal peptide" evidence="1">
    <location>
        <begin position="1"/>
        <end position="19"/>
    </location>
</feature>
<keyword evidence="3" id="KW-1185">Reference proteome</keyword>
<reference evidence="3" key="1">
    <citation type="journal article" date="2015" name="Proc. Natl. Acad. Sci. U.S.A.">
        <title>Genome sequence of the Asian Tiger mosquito, Aedes albopictus, reveals insights into its biology, genetics, and evolution.</title>
        <authorList>
            <person name="Chen X.G."/>
            <person name="Jiang X."/>
            <person name="Gu J."/>
            <person name="Xu M."/>
            <person name="Wu Y."/>
            <person name="Deng Y."/>
            <person name="Zhang C."/>
            <person name="Bonizzoni M."/>
            <person name="Dermauw W."/>
            <person name="Vontas J."/>
            <person name="Armbruster P."/>
            <person name="Huang X."/>
            <person name="Yang Y."/>
            <person name="Zhang H."/>
            <person name="He W."/>
            <person name="Peng H."/>
            <person name="Liu Y."/>
            <person name="Wu K."/>
            <person name="Chen J."/>
            <person name="Lirakis M."/>
            <person name="Topalis P."/>
            <person name="Van Leeuwen T."/>
            <person name="Hall A.B."/>
            <person name="Jiang X."/>
            <person name="Thorpe C."/>
            <person name="Mueller R.L."/>
            <person name="Sun C."/>
            <person name="Waterhouse R.M."/>
            <person name="Yan G."/>
            <person name="Tu Z.J."/>
            <person name="Fang X."/>
            <person name="James A.A."/>
        </authorList>
    </citation>
    <scope>NUCLEOTIDE SEQUENCE [LARGE SCALE GENOMIC DNA]</scope>
    <source>
        <strain evidence="3">Foshan</strain>
    </source>
</reference>
<reference evidence="2" key="2">
    <citation type="submission" date="2025-05" db="UniProtKB">
        <authorList>
            <consortium name="EnsemblMetazoa"/>
        </authorList>
    </citation>
    <scope>IDENTIFICATION</scope>
    <source>
        <strain evidence="2">Foshan</strain>
    </source>
</reference>
<keyword evidence="1" id="KW-0732">Signal</keyword>
<organism evidence="2 3">
    <name type="scientific">Aedes albopictus</name>
    <name type="common">Asian tiger mosquito</name>
    <name type="synonym">Stegomyia albopicta</name>
    <dbReference type="NCBI Taxonomy" id="7160"/>
    <lineage>
        <taxon>Eukaryota</taxon>
        <taxon>Metazoa</taxon>
        <taxon>Ecdysozoa</taxon>
        <taxon>Arthropoda</taxon>
        <taxon>Hexapoda</taxon>
        <taxon>Insecta</taxon>
        <taxon>Pterygota</taxon>
        <taxon>Neoptera</taxon>
        <taxon>Endopterygota</taxon>
        <taxon>Diptera</taxon>
        <taxon>Nematocera</taxon>
        <taxon>Culicoidea</taxon>
        <taxon>Culicidae</taxon>
        <taxon>Culicinae</taxon>
        <taxon>Aedini</taxon>
        <taxon>Aedes</taxon>
        <taxon>Stegomyia</taxon>
    </lineage>
</organism>
<dbReference type="EnsemblMetazoa" id="AALFPA23_025065.R37370">
    <property type="protein sequence ID" value="AALFPA23_025065.P37370"/>
    <property type="gene ID" value="AALFPA23_025065"/>
</dbReference>
<protein>
    <submittedName>
        <fullName evidence="2">Uncharacterized protein</fullName>
    </submittedName>
</protein>
<feature type="chain" id="PRO_5046884588" evidence="1">
    <location>
        <begin position="20"/>
        <end position="183"/>
    </location>
</feature>
<proteinExistence type="predicted"/>
<sequence length="183" mass="19436">MHPLAYLISFCLLVCYANADVSEIVPKAAATAPIRNHHQPVVTTAAAAKEIQTCLVLTTNLQPNPEANTVLPEHGPVPASSSLDVEIDVAADAEVIKAGGGQLDSSHADYQGPYHYEKPQVPLEYGAPLLPATTEAPALLLPSPEGRNDVFEGDDYLPPAPTSNGNGERGKRHAMLFGRRVLL</sequence>
<evidence type="ECO:0000256" key="1">
    <source>
        <dbReference type="SAM" id="SignalP"/>
    </source>
</evidence>
<evidence type="ECO:0000313" key="2">
    <source>
        <dbReference type="EnsemblMetazoa" id="AALFPA23_025065.P37370"/>
    </source>
</evidence>
<evidence type="ECO:0000313" key="3">
    <source>
        <dbReference type="Proteomes" id="UP000069940"/>
    </source>
</evidence>
<dbReference type="RefSeq" id="XP_062716070.1">
    <property type="nucleotide sequence ID" value="XM_062860086.1"/>
</dbReference>
<name>A0ABM2A704_AEDAL</name>
<accession>A0ABM2A704</accession>